<feature type="compositionally biased region" description="Acidic residues" evidence="1">
    <location>
        <begin position="620"/>
        <end position="665"/>
    </location>
</feature>
<dbReference type="Gene3D" id="2.40.50.140">
    <property type="entry name" value="Nucleic acid-binding proteins"/>
    <property type="match status" value="1"/>
</dbReference>
<feature type="compositionally biased region" description="Basic and acidic residues" evidence="1">
    <location>
        <begin position="417"/>
        <end position="429"/>
    </location>
</feature>
<feature type="compositionally biased region" description="Polar residues" evidence="1">
    <location>
        <begin position="1093"/>
        <end position="1103"/>
    </location>
</feature>
<feature type="compositionally biased region" description="Polar residues" evidence="1">
    <location>
        <begin position="1070"/>
        <end position="1079"/>
    </location>
</feature>
<dbReference type="InterPro" id="IPR012340">
    <property type="entry name" value="NA-bd_OB-fold"/>
</dbReference>
<feature type="region of interest" description="Disordered" evidence="1">
    <location>
        <begin position="1281"/>
        <end position="1353"/>
    </location>
</feature>
<feature type="region of interest" description="Disordered" evidence="1">
    <location>
        <begin position="338"/>
        <end position="446"/>
    </location>
</feature>
<dbReference type="OrthoDB" id="5363079at2759"/>
<evidence type="ECO:0000256" key="1">
    <source>
        <dbReference type="SAM" id="MobiDB-lite"/>
    </source>
</evidence>
<feature type="compositionally biased region" description="Polar residues" evidence="1">
    <location>
        <begin position="992"/>
        <end position="1005"/>
    </location>
</feature>
<dbReference type="STRING" id="933388.S7ZVR6"/>
<dbReference type="CDD" id="cd04497">
    <property type="entry name" value="hPOT1_OB1_like"/>
    <property type="match status" value="1"/>
</dbReference>
<dbReference type="SMART" id="SM00976">
    <property type="entry name" value="Telo_bind"/>
    <property type="match status" value="1"/>
</dbReference>
<keyword evidence="4" id="KW-1185">Reference proteome</keyword>
<feature type="region of interest" description="Disordered" evidence="1">
    <location>
        <begin position="578"/>
        <end position="972"/>
    </location>
</feature>
<reference evidence="3 4" key="1">
    <citation type="journal article" date="2013" name="PLoS ONE">
        <title>Genomic and secretomic analyses reveal unique features of the lignocellulolytic enzyme system of Penicillium decumbens.</title>
        <authorList>
            <person name="Liu G."/>
            <person name="Zhang L."/>
            <person name="Wei X."/>
            <person name="Zou G."/>
            <person name="Qin Y."/>
            <person name="Ma L."/>
            <person name="Li J."/>
            <person name="Zheng H."/>
            <person name="Wang S."/>
            <person name="Wang C."/>
            <person name="Xun L."/>
            <person name="Zhao G.-P."/>
            <person name="Zhou Z."/>
            <person name="Qu Y."/>
        </authorList>
    </citation>
    <scope>NUCLEOTIDE SEQUENCE [LARGE SCALE GENOMIC DNA]</scope>
    <source>
        <strain evidence="4">114-2 / CGMCC 5302</strain>
    </source>
</reference>
<feature type="compositionally biased region" description="Polar residues" evidence="1">
    <location>
        <begin position="1027"/>
        <end position="1037"/>
    </location>
</feature>
<dbReference type="HOGENOM" id="CLU_261220_0_0_1"/>
<feature type="compositionally biased region" description="Acidic residues" evidence="1">
    <location>
        <begin position="851"/>
        <end position="866"/>
    </location>
</feature>
<evidence type="ECO:0000313" key="4">
    <source>
        <dbReference type="Proteomes" id="UP000019376"/>
    </source>
</evidence>
<dbReference type="InterPro" id="IPR011564">
    <property type="entry name" value="Telomer_end-bd_POT1/Cdc13"/>
</dbReference>
<feature type="region of interest" description="Disordered" evidence="1">
    <location>
        <begin position="261"/>
        <end position="306"/>
    </location>
</feature>
<feature type="compositionally biased region" description="Polar residues" evidence="1">
    <location>
        <begin position="404"/>
        <end position="416"/>
    </location>
</feature>
<dbReference type="eggNOG" id="ENOG502SAAT">
    <property type="taxonomic scope" value="Eukaryota"/>
</dbReference>
<accession>S7ZVR6</accession>
<feature type="compositionally biased region" description="Basic and acidic residues" evidence="1">
    <location>
        <begin position="796"/>
        <end position="807"/>
    </location>
</feature>
<feature type="compositionally biased region" description="Basic and acidic residues" evidence="1">
    <location>
        <begin position="1319"/>
        <end position="1328"/>
    </location>
</feature>
<feature type="compositionally biased region" description="Basic and acidic residues" evidence="1">
    <location>
        <begin position="772"/>
        <end position="785"/>
    </location>
</feature>
<feature type="compositionally biased region" description="Polar residues" evidence="1">
    <location>
        <begin position="717"/>
        <end position="729"/>
    </location>
</feature>
<feature type="compositionally biased region" description="Polar residues" evidence="1">
    <location>
        <begin position="935"/>
        <end position="950"/>
    </location>
</feature>
<feature type="compositionally biased region" description="Basic residues" evidence="1">
    <location>
        <begin position="1307"/>
        <end position="1318"/>
    </location>
</feature>
<organism evidence="3 4">
    <name type="scientific">Penicillium oxalicum (strain 114-2 / CGMCC 5302)</name>
    <name type="common">Penicillium decumbens</name>
    <dbReference type="NCBI Taxonomy" id="933388"/>
    <lineage>
        <taxon>Eukaryota</taxon>
        <taxon>Fungi</taxon>
        <taxon>Dikarya</taxon>
        <taxon>Ascomycota</taxon>
        <taxon>Pezizomycotina</taxon>
        <taxon>Eurotiomycetes</taxon>
        <taxon>Eurotiomycetidae</taxon>
        <taxon>Eurotiales</taxon>
        <taxon>Aspergillaceae</taxon>
        <taxon>Penicillium</taxon>
    </lineage>
</organism>
<feature type="compositionally biased region" description="Polar residues" evidence="1">
    <location>
        <begin position="377"/>
        <end position="394"/>
    </location>
</feature>
<sequence length="1353" mass="149366">MDATDLSMSFEPSAARMPNQCKTPIAQLAPSLEDHDNRYFIATVSLLWPYSSSQKCLSLLLAEPDPRLRWPDGQVKAIFHGRVAERVAEQRVGIGETICLSLKYGRFVSKEDALQTPRKGVPWDLHFDQGVMLEVDRPSEEAPSISIHVVPPATPERELPSTPPSYFVDRDSPLTAVRGLWGSPAFHKSSRKSSGTAVDSVFDPFAEEDGYVPGKGRKRPRYSLQRNEWRVLDEPEDPQESEGEMDWEKVLDEEMVAEIDEDEADDVAELQIEGDTSPASPTEPRAVDVEDQGEGDESSVFAKPRLDLQSSGLFIKPTLPESDTTSTIARLPIFDFSKIQPIDTPQLRPVPSPGLPVPSPLISDQDSSHGYFASIHTAPQMQNLHGTTQPSSEINVKESDSHDQSPISQSLHNSTPRTERPDTQVHDKSIPPSLSQPTNQAETAEDALAESFTTMADANQQIAVDSSLSRPFVAGLSGKLDKDRELESGKELRLSVTAHRVEYPTLSESDAIVEHEEINNAQQAEASGPGIELPPELTSAEPTVNQASEFAKFQESILDETVLHPGIGILTEAAESYRILQDESESDRRNDAEEEGLDDDDAEAESWHMDQEADGNSYPVDEDMEREDYSMDDDAEAESFAESEISDDETGSDDDSGEYEEDDESETMHRQPAGSPDVIVLDSDSDGEDVPEPQLVIAGTFEVTQPRSETSERSVYSEESQPAPASQFPTADDQGDWPVESGSEAEIVDSQDSEGYDSEEEESEEEESEGADEAHYYENERVRESDLEDESSSSDHIPEEDHERIEQIYDNDAGETSRNPVDVSEEDHAFRVVASAQIEEEQEKQEKRKEEDEEDHEEDHEEEAFQDEVGVTEVVEVSQLGSINEPLSHHESAVPESSQNQDEIHTPVEEPNEASALGVTPNSLLEVDGARDWLASTTPTEDPTESQGSHHGSEDAEESLQATDKVSILEDHNQTAVASERIVKHASVVNSAEQFLTPDPTQNVLLETDIGLENEWRKVSDDEKQPPSDTMNESQASLPAEPTSEASKSKETVISLLSKRDNEDDDEASKSSTTASIEPTETEEQFLQKDEPQPSTDDTTMNAPETPVVVVRKASLPNREAQGLRSKLSYFAPLASLADHYNALVDTISIVYEYGPIAKATSGARDYYMTLFLTDPSMAGTTLEARIFRRYKSAMPTVTEGSAILLRDFKPHSHQHSMVLISVDSSSWAVFDHPGPEAKMNGPPVEYGDEEVRFASDLRRWYIEDGAGMVADSRLQASIAMETRSRTPSSTTASDAGSQEGTPSARSSRRARRSHRQVIIHELRDGTRYTEIGSPSGQHGIHELRDGTVYANE</sequence>
<feature type="compositionally biased region" description="Acidic residues" evidence="1">
    <location>
        <begin position="592"/>
        <end position="604"/>
    </location>
</feature>
<feature type="compositionally biased region" description="Pro residues" evidence="1">
    <location>
        <begin position="348"/>
        <end position="359"/>
    </location>
</feature>
<dbReference type="GO" id="GO:0003677">
    <property type="term" value="F:DNA binding"/>
    <property type="evidence" value="ECO:0007669"/>
    <property type="project" value="InterPro"/>
</dbReference>
<dbReference type="SUPFAM" id="SSF50249">
    <property type="entry name" value="Nucleic acid-binding proteins"/>
    <property type="match status" value="1"/>
</dbReference>
<feature type="compositionally biased region" description="Acidic residues" evidence="1">
    <location>
        <begin position="746"/>
        <end position="771"/>
    </location>
</feature>
<dbReference type="GO" id="GO:0000723">
    <property type="term" value="P:telomere maintenance"/>
    <property type="evidence" value="ECO:0007669"/>
    <property type="project" value="InterPro"/>
</dbReference>
<protein>
    <recommendedName>
        <fullName evidence="2">Telomeric single stranded DNA binding POT1/Cdc13 domain-containing protein</fullName>
    </recommendedName>
</protein>
<dbReference type="GO" id="GO:0000781">
    <property type="term" value="C:chromosome, telomeric region"/>
    <property type="evidence" value="ECO:0007669"/>
    <property type="project" value="InterPro"/>
</dbReference>
<dbReference type="EMBL" id="KB644415">
    <property type="protein sequence ID" value="EPS34524.1"/>
    <property type="molecule type" value="Genomic_DNA"/>
</dbReference>
<name>S7ZVR6_PENO1</name>
<dbReference type="PhylomeDB" id="S7ZVR6"/>
<proteinExistence type="predicted"/>
<feature type="region of interest" description="Disordered" evidence="1">
    <location>
        <begin position="992"/>
        <end position="1104"/>
    </location>
</feature>
<feature type="compositionally biased region" description="Polar residues" evidence="1">
    <location>
        <begin position="432"/>
        <end position="442"/>
    </location>
</feature>
<dbReference type="Pfam" id="PF02765">
    <property type="entry name" value="POT1"/>
    <property type="match status" value="1"/>
</dbReference>
<gene>
    <name evidence="3" type="ORF">PDE_09488</name>
</gene>
<evidence type="ECO:0000313" key="3">
    <source>
        <dbReference type="EMBL" id="EPS34524.1"/>
    </source>
</evidence>
<dbReference type="Proteomes" id="UP000019376">
    <property type="component" value="Unassembled WGS sequence"/>
</dbReference>
<evidence type="ECO:0000259" key="2">
    <source>
        <dbReference type="SMART" id="SM00976"/>
    </source>
</evidence>
<feature type="domain" description="Telomeric single stranded DNA binding POT1/Cdc13" evidence="2">
    <location>
        <begin position="1131"/>
        <end position="1263"/>
    </location>
</feature>
<feature type="compositionally biased region" description="Basic and acidic residues" evidence="1">
    <location>
        <begin position="1014"/>
        <end position="1026"/>
    </location>
</feature>